<dbReference type="EC" id="7.2.2.8" evidence="2"/>
<dbReference type="InterPro" id="IPR006121">
    <property type="entry name" value="HMA_dom"/>
</dbReference>
<dbReference type="PROSITE" id="PS01047">
    <property type="entry name" value="HMA_1"/>
    <property type="match status" value="1"/>
</dbReference>
<dbReference type="FunFam" id="2.70.150.10:FF:000002">
    <property type="entry name" value="Copper-transporting ATPase 1, putative"/>
    <property type="match status" value="1"/>
</dbReference>
<dbReference type="InterPro" id="IPR008250">
    <property type="entry name" value="ATPase_P-typ_transduc_dom_A_sf"/>
</dbReference>
<dbReference type="Gene3D" id="3.30.70.100">
    <property type="match status" value="2"/>
</dbReference>
<dbReference type="NCBIfam" id="TIGR01525">
    <property type="entry name" value="ATPase-IB_hvy"/>
    <property type="match status" value="1"/>
</dbReference>
<dbReference type="GO" id="GO:0005524">
    <property type="term" value="F:ATP binding"/>
    <property type="evidence" value="ECO:0007669"/>
    <property type="project" value="UniProtKB-UniRule"/>
</dbReference>
<feature type="transmembrane region" description="Helical" evidence="15">
    <location>
        <begin position="188"/>
        <end position="209"/>
    </location>
</feature>
<dbReference type="Gene3D" id="3.40.1110.10">
    <property type="entry name" value="Calcium-transporting ATPase, cytoplasmic domain N"/>
    <property type="match status" value="1"/>
</dbReference>
<evidence type="ECO:0000256" key="4">
    <source>
        <dbReference type="ARBA" id="ARBA00022692"/>
    </source>
</evidence>
<keyword evidence="13" id="KW-0406">Ion transport</keyword>
<feature type="transmembrane region" description="Helical" evidence="15">
    <location>
        <begin position="455"/>
        <end position="477"/>
    </location>
</feature>
<comment type="caution">
    <text evidence="17">The sequence shown here is derived from an EMBL/GenBank/DDBJ whole genome shotgun (WGS) entry which is preliminary data.</text>
</comment>
<dbReference type="SUPFAM" id="SSF81665">
    <property type="entry name" value="Calcium ATPase, transmembrane domain M"/>
    <property type="match status" value="1"/>
</dbReference>
<dbReference type="InterPro" id="IPR001757">
    <property type="entry name" value="P_typ_ATPase"/>
</dbReference>
<dbReference type="PRINTS" id="PR00119">
    <property type="entry name" value="CATATPASE"/>
</dbReference>
<dbReference type="PRINTS" id="PR00942">
    <property type="entry name" value="CUATPASEI"/>
</dbReference>
<dbReference type="NCBIfam" id="TIGR00003">
    <property type="entry name" value="copper ion binding protein"/>
    <property type="match status" value="2"/>
</dbReference>
<feature type="transmembrane region" description="Helical" evidence="15">
    <location>
        <begin position="915"/>
        <end position="937"/>
    </location>
</feature>
<evidence type="ECO:0000259" key="16">
    <source>
        <dbReference type="PROSITE" id="PS50846"/>
    </source>
</evidence>
<dbReference type="InterPro" id="IPR023299">
    <property type="entry name" value="ATPase_P-typ_cyto_dom_N"/>
</dbReference>
<dbReference type="Pfam" id="PF00702">
    <property type="entry name" value="Hydrolase"/>
    <property type="match status" value="1"/>
</dbReference>
<dbReference type="FunFam" id="3.40.50.1000:FF:000144">
    <property type="entry name" value="copper-transporting ATPase 1 isoform X2"/>
    <property type="match status" value="1"/>
</dbReference>
<dbReference type="SUPFAM" id="SSF81660">
    <property type="entry name" value="Metal cation-transporting ATPase, ATP-binding domain N"/>
    <property type="match status" value="1"/>
</dbReference>
<comment type="subcellular location">
    <subcellularLocation>
        <location evidence="1">Golgi apparatus</location>
        <location evidence="1">trans-Golgi network membrane</location>
        <topology evidence="1">Multi-pass membrane protein</topology>
    </subcellularLocation>
    <subcellularLocation>
        <location evidence="15">Membrane</location>
    </subcellularLocation>
</comment>
<dbReference type="InterPro" id="IPR036163">
    <property type="entry name" value="HMA_dom_sf"/>
</dbReference>
<dbReference type="InterPro" id="IPR023214">
    <property type="entry name" value="HAD_sf"/>
</dbReference>
<organism evidence="17 18">
    <name type="scientific">Ditylenchus destructor</name>
    <dbReference type="NCBI Taxonomy" id="166010"/>
    <lineage>
        <taxon>Eukaryota</taxon>
        <taxon>Metazoa</taxon>
        <taxon>Ecdysozoa</taxon>
        <taxon>Nematoda</taxon>
        <taxon>Chromadorea</taxon>
        <taxon>Rhabditida</taxon>
        <taxon>Tylenchina</taxon>
        <taxon>Tylenchomorpha</taxon>
        <taxon>Sphaerularioidea</taxon>
        <taxon>Anguinidae</taxon>
        <taxon>Anguininae</taxon>
        <taxon>Ditylenchus</taxon>
    </lineage>
</organism>
<keyword evidence="17" id="KW-0378">Hydrolase</keyword>
<dbReference type="PROSITE" id="PS50846">
    <property type="entry name" value="HMA_2"/>
    <property type="match status" value="2"/>
</dbReference>
<dbReference type="Proteomes" id="UP001201812">
    <property type="component" value="Unassembled WGS sequence"/>
</dbReference>
<evidence type="ECO:0000256" key="8">
    <source>
        <dbReference type="ARBA" id="ARBA00022796"/>
    </source>
</evidence>
<dbReference type="AlphaFoldDB" id="A0AAD4NB26"/>
<keyword evidence="14 15" id="KW-0472">Membrane</keyword>
<dbReference type="EMBL" id="JAKKPZ010000003">
    <property type="protein sequence ID" value="KAI1723795.1"/>
    <property type="molecule type" value="Genomic_DNA"/>
</dbReference>
<proteinExistence type="inferred from homology"/>
<accession>A0AAD4NB26</accession>
<dbReference type="InterPro" id="IPR017969">
    <property type="entry name" value="Heavy-metal-associated_CS"/>
</dbReference>
<dbReference type="CDD" id="cd00371">
    <property type="entry name" value="HMA"/>
    <property type="match status" value="2"/>
</dbReference>
<gene>
    <name evidence="17" type="ORF">DdX_03971</name>
</gene>
<evidence type="ECO:0000256" key="12">
    <source>
        <dbReference type="ARBA" id="ARBA00023008"/>
    </source>
</evidence>
<feature type="domain" description="HMA" evidence="16">
    <location>
        <begin position="98"/>
        <end position="164"/>
    </location>
</feature>
<keyword evidence="8" id="KW-0187">Copper transport</keyword>
<dbReference type="SUPFAM" id="SSF55008">
    <property type="entry name" value="HMA, heavy metal-associated domain"/>
    <property type="match status" value="2"/>
</dbReference>
<evidence type="ECO:0000256" key="10">
    <source>
        <dbReference type="ARBA" id="ARBA00022967"/>
    </source>
</evidence>
<dbReference type="GO" id="GO:0005507">
    <property type="term" value="F:copper ion binding"/>
    <property type="evidence" value="ECO:0007669"/>
    <property type="project" value="InterPro"/>
</dbReference>
<evidence type="ECO:0000256" key="6">
    <source>
        <dbReference type="ARBA" id="ARBA00022737"/>
    </source>
</evidence>
<dbReference type="InterPro" id="IPR059000">
    <property type="entry name" value="ATPase_P-type_domA"/>
</dbReference>
<sequence>MKSDKNVVHENGEAIENRENQKKCTIAIDGMTCASCVANIEKNISGMPGIESISVVLMFLKADVIYDSKITTAADIAAAIEDLGFDTQVLEDSASNNEKVNLLIGGMTCSSCVSRIESHMMSLKGIESCTVSLSTSTATIEYSSQLIGLRDIIDRIQGLGYSAELASHEHRLKRLGHADDIAKWRNSFLISLIFGVPVMMVMVYFHWIIGSHMHPERQVKILVKAISLDNLILFMLATPVQMFGGRYFYIQSWKAMKHGTANMDVLVVLATTIAFTYSVAVMLIAIMLGWQFSPMTFFDVPPMLFVFISLGRWLEFKAKGKTSEALSKLISMQAKVAILVTRDETSGQILSERGIDTELVQRGDLIKVVSGEKIAVDGIVVEGKSSADESFITGESMPVVKKPGSPVIGGSINQSGLLIIRATHVGQDSTLSQIVRLVEDAQTSKAPLQQTADRLAGYFVPAVITLSLITFFVWFFIGISYGTSSGMGDHGTDYSTGNTSTNSDHTAKLRDWESLIRRAFEFAITVLAIACPCSLGLATPTAIMVGTGVGARNGILVKGGEPLEVTQKVNTVVFDKTGTVTEGHPRVIKMFCTLPASRLTLKRICAILGSAESSSEHPLGNAIVSFAKEYLQNEHWANINRFRVSAGNGIACEVSNISSVLSSISENSPVPKSDEEGYVEVHTAHLTTSSVEFIPLIIKNKGEESPMLVNTTDEEDLQCQESAMQMDWNRLEKFSVVIGSEKWITNNGVDIAPPITEALLKERQTGNISLLCAINDRVAAIISIADQVKKEAPLAIYCLQKMGMKVVLLTGDNSRTAEATAKKVGIREVFAEVLPNQKKDKIEQLQKQGRIVAMVGDGVNDSPALAAANVGIAISNGSDVAIESAGIVLVKNNLLDVYGAIRLSKAVIKRIRINLFFALIYNSIGIPIAAGVFRPWGIAIQPWMAAAAMAMSSVSVVTSSLFLKNFKKPSEPSLTTAEFRRYKKCIPESDVVVYRGLSNKNDNTIDLSALERFANGGVMKKGGKRVTSRSSTASSLASLPLSSLKTYDDKIASEKFLSMEVDEEDDPHAADAETSLFAKA</sequence>
<keyword evidence="6" id="KW-0677">Repeat</keyword>
<keyword evidence="9 15" id="KW-0067">ATP-binding</keyword>
<dbReference type="InterPro" id="IPR044492">
    <property type="entry name" value="P_typ_ATPase_HD_dom"/>
</dbReference>
<dbReference type="NCBIfam" id="TIGR01494">
    <property type="entry name" value="ATPase_P-type"/>
    <property type="match status" value="1"/>
</dbReference>
<dbReference type="InterPro" id="IPR018303">
    <property type="entry name" value="ATPase_P-typ_P_site"/>
</dbReference>
<feature type="transmembrane region" description="Helical" evidence="15">
    <location>
        <begin position="265"/>
        <end position="290"/>
    </location>
</feature>
<dbReference type="SFLD" id="SFLDF00027">
    <property type="entry name" value="p-type_atpase"/>
    <property type="match status" value="1"/>
</dbReference>
<keyword evidence="4 15" id="KW-0812">Transmembrane</keyword>
<dbReference type="InterPro" id="IPR036412">
    <property type="entry name" value="HAD-like_sf"/>
</dbReference>
<evidence type="ECO:0000256" key="2">
    <source>
        <dbReference type="ARBA" id="ARBA00012517"/>
    </source>
</evidence>
<name>A0AAD4NB26_9BILA</name>
<feature type="transmembrane region" description="Helical" evidence="15">
    <location>
        <begin position="943"/>
        <end position="963"/>
    </location>
</feature>
<evidence type="ECO:0000256" key="15">
    <source>
        <dbReference type="RuleBase" id="RU362081"/>
    </source>
</evidence>
<keyword evidence="11 15" id="KW-1133">Transmembrane helix</keyword>
<dbReference type="CDD" id="cd02094">
    <property type="entry name" value="P-type_ATPase_Cu-like"/>
    <property type="match status" value="1"/>
</dbReference>
<dbReference type="SUPFAM" id="SSF56784">
    <property type="entry name" value="HAD-like"/>
    <property type="match status" value="1"/>
</dbReference>
<keyword evidence="3" id="KW-0813">Transport</keyword>
<dbReference type="FunFam" id="3.30.70.100:FF:000001">
    <property type="entry name" value="ATPase copper transporting beta"/>
    <property type="match status" value="2"/>
</dbReference>
<dbReference type="PROSITE" id="PS00154">
    <property type="entry name" value="ATPASE_E1_E2"/>
    <property type="match status" value="1"/>
</dbReference>
<dbReference type="GO" id="GO:0005802">
    <property type="term" value="C:trans-Golgi network"/>
    <property type="evidence" value="ECO:0007669"/>
    <property type="project" value="UniProtKB-ARBA"/>
</dbReference>
<keyword evidence="5 15" id="KW-0479">Metal-binding</keyword>
<dbReference type="PANTHER" id="PTHR46594:SF4">
    <property type="entry name" value="P-TYPE CATION-TRANSPORTING ATPASE"/>
    <property type="match status" value="1"/>
</dbReference>
<dbReference type="Gene3D" id="3.40.50.1000">
    <property type="entry name" value="HAD superfamily/HAD-like"/>
    <property type="match status" value="1"/>
</dbReference>
<keyword evidence="12" id="KW-0186">Copper</keyword>
<reference evidence="17" key="1">
    <citation type="submission" date="2022-01" db="EMBL/GenBank/DDBJ databases">
        <title>Genome Sequence Resource for Two Populations of Ditylenchus destructor, the Migratory Endoparasitic Phytonematode.</title>
        <authorList>
            <person name="Zhang H."/>
            <person name="Lin R."/>
            <person name="Xie B."/>
        </authorList>
    </citation>
    <scope>NUCLEOTIDE SEQUENCE</scope>
    <source>
        <strain evidence="17">BazhouSP</strain>
    </source>
</reference>
<keyword evidence="10" id="KW-1278">Translocase</keyword>
<feature type="transmembrane region" description="Helical" evidence="15">
    <location>
        <begin position="522"/>
        <end position="545"/>
    </location>
</feature>
<keyword evidence="7 15" id="KW-0547">Nucleotide-binding</keyword>
<dbReference type="InterPro" id="IPR027256">
    <property type="entry name" value="P-typ_ATPase_IB"/>
</dbReference>
<feature type="transmembrane region" description="Helical" evidence="15">
    <location>
        <begin position="221"/>
        <end position="244"/>
    </location>
</feature>
<dbReference type="Pfam" id="PF00403">
    <property type="entry name" value="HMA"/>
    <property type="match status" value="2"/>
</dbReference>
<dbReference type="SUPFAM" id="SSF81653">
    <property type="entry name" value="Calcium ATPase, transduction domain A"/>
    <property type="match status" value="1"/>
</dbReference>
<dbReference type="Gene3D" id="2.70.150.10">
    <property type="entry name" value="Calcium-transporting ATPase, cytoplasmic transduction domain A"/>
    <property type="match status" value="1"/>
</dbReference>
<dbReference type="InterPro" id="IPR023298">
    <property type="entry name" value="ATPase_P-typ_TM_dom_sf"/>
</dbReference>
<comment type="similarity">
    <text evidence="15">Belongs to the cation transport ATPase (P-type) (TC 3.A.3) family. Type IB subfamily.</text>
</comment>
<dbReference type="Pfam" id="PF00122">
    <property type="entry name" value="E1-E2_ATPase"/>
    <property type="match status" value="1"/>
</dbReference>
<evidence type="ECO:0000256" key="3">
    <source>
        <dbReference type="ARBA" id="ARBA00022448"/>
    </source>
</evidence>
<evidence type="ECO:0000256" key="1">
    <source>
        <dbReference type="ARBA" id="ARBA00004166"/>
    </source>
</evidence>
<dbReference type="SFLD" id="SFLDS00003">
    <property type="entry name" value="Haloacid_Dehalogenase"/>
    <property type="match status" value="1"/>
</dbReference>
<dbReference type="GO" id="GO:0140581">
    <property type="term" value="F:P-type monovalent copper transporter activity"/>
    <property type="evidence" value="ECO:0007669"/>
    <property type="project" value="UniProtKB-EC"/>
</dbReference>
<feature type="domain" description="HMA" evidence="16">
    <location>
        <begin position="22"/>
        <end position="88"/>
    </location>
</feature>
<keyword evidence="18" id="KW-1185">Reference proteome</keyword>
<protein>
    <recommendedName>
        <fullName evidence="2">P-type Cu(+) transporter</fullName>
        <ecNumber evidence="2">7.2.2.8</ecNumber>
    </recommendedName>
</protein>
<evidence type="ECO:0000256" key="13">
    <source>
        <dbReference type="ARBA" id="ARBA00023065"/>
    </source>
</evidence>
<dbReference type="SFLD" id="SFLDG00002">
    <property type="entry name" value="C1.7:_P-type_atpase_like"/>
    <property type="match status" value="1"/>
</dbReference>
<dbReference type="GO" id="GO:0016020">
    <property type="term" value="C:membrane"/>
    <property type="evidence" value="ECO:0007669"/>
    <property type="project" value="UniProtKB-SubCell"/>
</dbReference>
<dbReference type="PANTHER" id="PTHR46594">
    <property type="entry name" value="P-TYPE CATION-TRANSPORTING ATPASE"/>
    <property type="match status" value="1"/>
</dbReference>
<dbReference type="GO" id="GO:0016887">
    <property type="term" value="F:ATP hydrolysis activity"/>
    <property type="evidence" value="ECO:0007669"/>
    <property type="project" value="InterPro"/>
</dbReference>
<evidence type="ECO:0000313" key="17">
    <source>
        <dbReference type="EMBL" id="KAI1723795.1"/>
    </source>
</evidence>
<feature type="transmembrane region" description="Helical" evidence="15">
    <location>
        <begin position="296"/>
        <end position="314"/>
    </location>
</feature>
<dbReference type="InterPro" id="IPR006122">
    <property type="entry name" value="HMA_Cu_ion-bd"/>
</dbReference>
<evidence type="ECO:0000313" key="18">
    <source>
        <dbReference type="Proteomes" id="UP001201812"/>
    </source>
</evidence>
<evidence type="ECO:0000256" key="9">
    <source>
        <dbReference type="ARBA" id="ARBA00022840"/>
    </source>
</evidence>
<evidence type="ECO:0000256" key="11">
    <source>
        <dbReference type="ARBA" id="ARBA00022989"/>
    </source>
</evidence>
<evidence type="ECO:0000256" key="5">
    <source>
        <dbReference type="ARBA" id="ARBA00022723"/>
    </source>
</evidence>
<evidence type="ECO:0000256" key="7">
    <source>
        <dbReference type="ARBA" id="ARBA00022741"/>
    </source>
</evidence>
<evidence type="ECO:0000256" key="14">
    <source>
        <dbReference type="ARBA" id="ARBA00023136"/>
    </source>
</evidence>